<protein>
    <submittedName>
        <fullName evidence="1">Uncharacterized protein</fullName>
    </submittedName>
</protein>
<dbReference type="EMBL" id="CM055733">
    <property type="protein sequence ID" value="KAJ8009851.1"/>
    <property type="molecule type" value="Genomic_DNA"/>
</dbReference>
<gene>
    <name evidence="1" type="ORF">DPEC_G00068480</name>
</gene>
<name>A0ACC2H1L2_DALPE</name>
<evidence type="ECO:0000313" key="2">
    <source>
        <dbReference type="Proteomes" id="UP001157502"/>
    </source>
</evidence>
<sequence>MGQPDNQPPASPVRQQPHVSDCYNRNARNYMGRRGGAAAEVRRYTLPQGEPHRVRGRPVYKRTGSPVRERPHATNGYSKRPGHPATKVRRVIAPRGGPRRSSGQPDNKHCKADKTQRPDETARLAYTGSSETQARLRCREDTADQTNAAGGDRQSRTHCSLDKNESRLRSKIIVVPNSVPNAFDHPLSVSPKIARLACPTSSVSALNPNTQDAKSRVLD</sequence>
<evidence type="ECO:0000313" key="1">
    <source>
        <dbReference type="EMBL" id="KAJ8009851.1"/>
    </source>
</evidence>
<keyword evidence="2" id="KW-1185">Reference proteome</keyword>
<reference evidence="1" key="1">
    <citation type="submission" date="2021-05" db="EMBL/GenBank/DDBJ databases">
        <authorList>
            <person name="Pan Q."/>
            <person name="Jouanno E."/>
            <person name="Zahm M."/>
            <person name="Klopp C."/>
            <person name="Cabau C."/>
            <person name="Louis A."/>
            <person name="Berthelot C."/>
            <person name="Parey E."/>
            <person name="Roest Crollius H."/>
            <person name="Montfort J."/>
            <person name="Robinson-Rechavi M."/>
            <person name="Bouchez O."/>
            <person name="Lampietro C."/>
            <person name="Lopez Roques C."/>
            <person name="Donnadieu C."/>
            <person name="Postlethwait J."/>
            <person name="Bobe J."/>
            <person name="Dillon D."/>
            <person name="Chandos A."/>
            <person name="von Hippel F."/>
            <person name="Guiguen Y."/>
        </authorList>
    </citation>
    <scope>NUCLEOTIDE SEQUENCE</scope>
    <source>
        <strain evidence="1">YG-Jan2019</strain>
    </source>
</reference>
<organism evidence="1 2">
    <name type="scientific">Dallia pectoralis</name>
    <name type="common">Alaska blackfish</name>
    <dbReference type="NCBI Taxonomy" id="75939"/>
    <lineage>
        <taxon>Eukaryota</taxon>
        <taxon>Metazoa</taxon>
        <taxon>Chordata</taxon>
        <taxon>Craniata</taxon>
        <taxon>Vertebrata</taxon>
        <taxon>Euteleostomi</taxon>
        <taxon>Actinopterygii</taxon>
        <taxon>Neopterygii</taxon>
        <taxon>Teleostei</taxon>
        <taxon>Protacanthopterygii</taxon>
        <taxon>Esociformes</taxon>
        <taxon>Umbridae</taxon>
        <taxon>Dallia</taxon>
    </lineage>
</organism>
<accession>A0ACC2H1L2</accession>
<dbReference type="Proteomes" id="UP001157502">
    <property type="component" value="Chromosome 6"/>
</dbReference>
<proteinExistence type="predicted"/>
<comment type="caution">
    <text evidence="1">The sequence shown here is derived from an EMBL/GenBank/DDBJ whole genome shotgun (WGS) entry which is preliminary data.</text>
</comment>